<dbReference type="Proteomes" id="UP000324222">
    <property type="component" value="Unassembled WGS sequence"/>
</dbReference>
<evidence type="ECO:0000256" key="2">
    <source>
        <dbReference type="SAM" id="Phobius"/>
    </source>
</evidence>
<feature type="compositionally biased region" description="Basic and acidic residues" evidence="1">
    <location>
        <begin position="485"/>
        <end position="497"/>
    </location>
</feature>
<protein>
    <submittedName>
        <fullName evidence="3">Uncharacterized protein</fullName>
    </submittedName>
</protein>
<name>A0A5B7CLR1_PORTR</name>
<keyword evidence="2" id="KW-0472">Membrane</keyword>
<organism evidence="3 4">
    <name type="scientific">Portunus trituberculatus</name>
    <name type="common">Swimming crab</name>
    <name type="synonym">Neptunus trituberculatus</name>
    <dbReference type="NCBI Taxonomy" id="210409"/>
    <lineage>
        <taxon>Eukaryota</taxon>
        <taxon>Metazoa</taxon>
        <taxon>Ecdysozoa</taxon>
        <taxon>Arthropoda</taxon>
        <taxon>Crustacea</taxon>
        <taxon>Multicrustacea</taxon>
        <taxon>Malacostraca</taxon>
        <taxon>Eumalacostraca</taxon>
        <taxon>Eucarida</taxon>
        <taxon>Decapoda</taxon>
        <taxon>Pleocyemata</taxon>
        <taxon>Brachyura</taxon>
        <taxon>Eubrachyura</taxon>
        <taxon>Portunoidea</taxon>
        <taxon>Portunidae</taxon>
        <taxon>Portuninae</taxon>
        <taxon>Portunus</taxon>
    </lineage>
</organism>
<dbReference type="AlphaFoldDB" id="A0A5B7CLR1"/>
<feature type="compositionally biased region" description="Low complexity" evidence="1">
    <location>
        <begin position="302"/>
        <end position="321"/>
    </location>
</feature>
<feature type="transmembrane region" description="Helical" evidence="2">
    <location>
        <begin position="637"/>
        <end position="660"/>
    </location>
</feature>
<evidence type="ECO:0000313" key="4">
    <source>
        <dbReference type="Proteomes" id="UP000324222"/>
    </source>
</evidence>
<comment type="caution">
    <text evidence="3">The sequence shown here is derived from an EMBL/GenBank/DDBJ whole genome shotgun (WGS) entry which is preliminary data.</text>
</comment>
<keyword evidence="2" id="KW-0812">Transmembrane</keyword>
<gene>
    <name evidence="3" type="ORF">E2C01_002998</name>
</gene>
<feature type="region of interest" description="Disordered" evidence="1">
    <location>
        <begin position="263"/>
        <end position="358"/>
    </location>
</feature>
<keyword evidence="4" id="KW-1185">Reference proteome</keyword>
<accession>A0A5B7CLR1</accession>
<feature type="compositionally biased region" description="Polar residues" evidence="1">
    <location>
        <begin position="530"/>
        <end position="550"/>
    </location>
</feature>
<feature type="region of interest" description="Disordered" evidence="1">
    <location>
        <begin position="433"/>
        <end position="550"/>
    </location>
</feature>
<evidence type="ECO:0000256" key="1">
    <source>
        <dbReference type="SAM" id="MobiDB-lite"/>
    </source>
</evidence>
<proteinExistence type="predicted"/>
<feature type="region of interest" description="Disordered" evidence="1">
    <location>
        <begin position="389"/>
        <end position="415"/>
    </location>
</feature>
<dbReference type="OrthoDB" id="262529at2759"/>
<evidence type="ECO:0000313" key="3">
    <source>
        <dbReference type="EMBL" id="MPC10360.1"/>
    </source>
</evidence>
<keyword evidence="2" id="KW-1133">Transmembrane helix</keyword>
<sequence length="717" mass="77986">MPTSQHCPQPPCRADHSAALSVTHPHDSHTPVPPTPGSVSHAGCLLPPHYWVSADMTRNIFAATLPSHNKAAQDTRSDWRRRWWTQHRAGVLPQPPHDLARWKKILLYSKARLCCCWLSGAHSPCNMCGSMVQQGRLWRCAGRMLWLALLLRLLRAEVKQVVRDGTFCRVLLSMHASCSEVLDLVSYLRPRKVYPNVIPTNSTREEVLKLLHEALNRSGDHYSIEYGGAQQRRSMGSFKRQLRSNESSGSSNLEAAMYDGFLSSPSKRRRHSDSNMTLVLPTPRVNMKGSLSLESEARCDPSTATTTTTSTATTTTTQATTEPSPGPSLEWVDPYPPSPASSSSPCKYPDVPGLEDSQAGLRPRVNLAARLESDGGSGSRQVIVKMRGAGGVGQCGPGSGASHMSVDGDGEEDGDAHSVISFVKTSQDSLELASVFSEDARESPGPSPPAPAVERPASSAGVAGESDIKRDRKLWYQHKHFSTPVHDDHDKRLKTEPKVPLGPRSSSLPLPEPRPTSPDLSPGPALPLITVSSPSDPASESQVSDETSVTAVLSGASDLDAMLVDEAPPERPSVICGPAVAAPRGEARPAPDSECGPELEDLLLRSRRAEERSSCLKTTRRRDNELEYHSICRLKELLFLVILLLLLQQLLLVRTLILAISSVTALKNKVEYNVTLGATNVILFSSKSTKSFSPPISSLCTLISPSPRCKFCWFCKI</sequence>
<feature type="compositionally biased region" description="Gly residues" evidence="1">
    <location>
        <begin position="389"/>
        <end position="399"/>
    </location>
</feature>
<dbReference type="EMBL" id="VSRR010000113">
    <property type="protein sequence ID" value="MPC10360.1"/>
    <property type="molecule type" value="Genomic_DNA"/>
</dbReference>
<reference evidence="3 4" key="1">
    <citation type="submission" date="2019-05" db="EMBL/GenBank/DDBJ databases">
        <title>Another draft genome of Portunus trituberculatus and its Hox gene families provides insights of decapod evolution.</title>
        <authorList>
            <person name="Jeong J.-H."/>
            <person name="Song I."/>
            <person name="Kim S."/>
            <person name="Choi T."/>
            <person name="Kim D."/>
            <person name="Ryu S."/>
            <person name="Kim W."/>
        </authorList>
    </citation>
    <scope>NUCLEOTIDE SEQUENCE [LARGE SCALE GENOMIC DNA]</scope>
    <source>
        <tissue evidence="3">Muscle</tissue>
    </source>
</reference>